<organism evidence="10 11">
    <name type="scientific">Brenthis ino</name>
    <name type="common">lesser marbled fritillary</name>
    <dbReference type="NCBI Taxonomy" id="405034"/>
    <lineage>
        <taxon>Eukaryota</taxon>
        <taxon>Metazoa</taxon>
        <taxon>Ecdysozoa</taxon>
        <taxon>Arthropoda</taxon>
        <taxon>Hexapoda</taxon>
        <taxon>Insecta</taxon>
        <taxon>Pterygota</taxon>
        <taxon>Neoptera</taxon>
        <taxon>Endopterygota</taxon>
        <taxon>Lepidoptera</taxon>
        <taxon>Glossata</taxon>
        <taxon>Ditrysia</taxon>
        <taxon>Papilionoidea</taxon>
        <taxon>Nymphalidae</taxon>
        <taxon>Heliconiinae</taxon>
        <taxon>Argynnini</taxon>
        <taxon>Brenthis</taxon>
    </lineage>
</organism>
<keyword evidence="9" id="KW-0807">Transducer</keyword>
<dbReference type="GO" id="GO:0005549">
    <property type="term" value="F:odorant binding"/>
    <property type="evidence" value="ECO:0007669"/>
    <property type="project" value="InterPro"/>
</dbReference>
<sequence>MELKKSISTPMLGQLVASALLICFVGYQASASENIGNSIYCSGWERGLTAMPGIRARLLLVAIRTSKPVVFTAGSLFDLSLSSYTTLVKTSYSAVTVLRRFQHS</sequence>
<dbReference type="Pfam" id="PF02949">
    <property type="entry name" value="7tm_6"/>
    <property type="match status" value="1"/>
</dbReference>
<evidence type="ECO:0000256" key="6">
    <source>
        <dbReference type="ARBA" id="ARBA00022989"/>
    </source>
</evidence>
<keyword evidence="11" id="KW-1185">Reference proteome</keyword>
<keyword evidence="5" id="KW-0552">Olfaction</keyword>
<evidence type="ECO:0000256" key="5">
    <source>
        <dbReference type="ARBA" id="ARBA00022725"/>
    </source>
</evidence>
<keyword evidence="7" id="KW-0472">Membrane</keyword>
<dbReference type="GO" id="GO:0004984">
    <property type="term" value="F:olfactory receptor activity"/>
    <property type="evidence" value="ECO:0007669"/>
    <property type="project" value="InterPro"/>
</dbReference>
<evidence type="ECO:0000256" key="8">
    <source>
        <dbReference type="ARBA" id="ARBA00023170"/>
    </source>
</evidence>
<name>A0A8J9YKR3_9NEOP</name>
<keyword evidence="6" id="KW-1133">Transmembrane helix</keyword>
<evidence type="ECO:0000256" key="7">
    <source>
        <dbReference type="ARBA" id="ARBA00023136"/>
    </source>
</evidence>
<dbReference type="Proteomes" id="UP000838878">
    <property type="component" value="Chromosome 8"/>
</dbReference>
<proteinExistence type="predicted"/>
<dbReference type="PANTHER" id="PTHR21137">
    <property type="entry name" value="ODORANT RECEPTOR"/>
    <property type="match status" value="1"/>
</dbReference>
<evidence type="ECO:0000313" key="11">
    <source>
        <dbReference type="Proteomes" id="UP000838878"/>
    </source>
</evidence>
<keyword evidence="2" id="KW-1003">Cell membrane</keyword>
<feature type="non-terminal residue" evidence="10">
    <location>
        <position position="104"/>
    </location>
</feature>
<dbReference type="AlphaFoldDB" id="A0A8J9YKR3"/>
<dbReference type="GO" id="GO:0005886">
    <property type="term" value="C:plasma membrane"/>
    <property type="evidence" value="ECO:0007669"/>
    <property type="project" value="UniProtKB-SubCell"/>
</dbReference>
<dbReference type="InterPro" id="IPR004117">
    <property type="entry name" value="7tm6_olfct_rcpt"/>
</dbReference>
<evidence type="ECO:0000256" key="4">
    <source>
        <dbReference type="ARBA" id="ARBA00022692"/>
    </source>
</evidence>
<dbReference type="PANTHER" id="PTHR21137:SF35">
    <property type="entry name" value="ODORANT RECEPTOR 19A-RELATED"/>
    <property type="match status" value="1"/>
</dbReference>
<evidence type="ECO:0000256" key="9">
    <source>
        <dbReference type="ARBA" id="ARBA00023224"/>
    </source>
</evidence>
<comment type="subcellular location">
    <subcellularLocation>
        <location evidence="1">Cell membrane</location>
        <topology evidence="1">Multi-pass membrane protein</topology>
    </subcellularLocation>
</comment>
<dbReference type="GO" id="GO:0007165">
    <property type="term" value="P:signal transduction"/>
    <property type="evidence" value="ECO:0007669"/>
    <property type="project" value="UniProtKB-KW"/>
</dbReference>
<keyword evidence="3" id="KW-0716">Sensory transduction</keyword>
<gene>
    <name evidence="10" type="ORF">BINO364_LOCUS14390</name>
</gene>
<protein>
    <submittedName>
        <fullName evidence="10">Uncharacterized protein</fullName>
    </submittedName>
</protein>
<evidence type="ECO:0000313" key="10">
    <source>
        <dbReference type="EMBL" id="CAH0729271.1"/>
    </source>
</evidence>
<evidence type="ECO:0000256" key="1">
    <source>
        <dbReference type="ARBA" id="ARBA00004651"/>
    </source>
</evidence>
<evidence type="ECO:0000256" key="3">
    <source>
        <dbReference type="ARBA" id="ARBA00022606"/>
    </source>
</evidence>
<reference evidence="10" key="1">
    <citation type="submission" date="2021-12" db="EMBL/GenBank/DDBJ databases">
        <authorList>
            <person name="Martin H S."/>
        </authorList>
    </citation>
    <scope>NUCLEOTIDE SEQUENCE</scope>
</reference>
<dbReference type="OrthoDB" id="7539170at2759"/>
<accession>A0A8J9YKR3</accession>
<evidence type="ECO:0000256" key="2">
    <source>
        <dbReference type="ARBA" id="ARBA00022475"/>
    </source>
</evidence>
<dbReference type="EMBL" id="OV170228">
    <property type="protein sequence ID" value="CAH0729271.1"/>
    <property type="molecule type" value="Genomic_DNA"/>
</dbReference>
<keyword evidence="4" id="KW-0812">Transmembrane</keyword>
<keyword evidence="8" id="KW-0675">Receptor</keyword>